<feature type="region of interest" description="Disordered" evidence="2">
    <location>
        <begin position="212"/>
        <end position="248"/>
    </location>
</feature>
<feature type="compositionally biased region" description="Basic and acidic residues" evidence="2">
    <location>
        <begin position="221"/>
        <end position="239"/>
    </location>
</feature>
<dbReference type="InterPro" id="IPR001623">
    <property type="entry name" value="DnaJ_domain"/>
</dbReference>
<dbReference type="Gene3D" id="1.10.287.110">
    <property type="entry name" value="DnaJ domain"/>
    <property type="match status" value="1"/>
</dbReference>
<proteinExistence type="predicted"/>
<evidence type="ECO:0000313" key="4">
    <source>
        <dbReference type="EMBL" id="QOL50230.1"/>
    </source>
</evidence>
<dbReference type="EMBL" id="CP062941">
    <property type="protein sequence ID" value="QOL50230.1"/>
    <property type="molecule type" value="Genomic_DNA"/>
</dbReference>
<keyword evidence="5" id="KW-1185">Reference proteome</keyword>
<name>A0A7L9U5V5_9BURK</name>
<dbReference type="PANTHER" id="PTHR44360:SF1">
    <property type="entry name" value="DNAJ HOMOLOG SUBFAMILY B MEMBER 9"/>
    <property type="match status" value="1"/>
</dbReference>
<accession>A0A7L9U5V5</accession>
<dbReference type="GO" id="GO:0051787">
    <property type="term" value="F:misfolded protein binding"/>
    <property type="evidence" value="ECO:0007669"/>
    <property type="project" value="TreeGrafter"/>
</dbReference>
<dbReference type="RefSeq" id="WP_193687246.1">
    <property type="nucleotide sequence ID" value="NZ_CP062941.1"/>
</dbReference>
<dbReference type="InterPro" id="IPR036869">
    <property type="entry name" value="J_dom_sf"/>
</dbReference>
<sequence>MKNYYSVLGVLPTAELAVIRAAYRALCQIYHPDKYSGNKDYAEALTKELNEAWSVLSDAEKRRQYDKAIGSQQQFADTSGSERVEQPFRETLIQSFPELQTIAEYYFDIWDLIERLQKVSRQLATGFVATLLQTKAYKGRAELAKQLEQRFFISYFGKDKRIQEFARGLIAAGNREAALELNKAVTIFGSGIEADLIINKISVKYDLGGNDPQPGFATSAQKDRNRNPERSARQNETQHDASSSDQSIISHSIKRLEKMRSAAYLPSPNDWLSATKTLRSALEISLTFKSSRKSMFSSEEIAVFHLGKKTWDVPLKSQELRVWVTQELIPMAERKLQRE</sequence>
<dbReference type="GO" id="GO:0036503">
    <property type="term" value="P:ERAD pathway"/>
    <property type="evidence" value="ECO:0007669"/>
    <property type="project" value="TreeGrafter"/>
</dbReference>
<dbReference type="KEGG" id="mlir:LPB04_02640"/>
<dbReference type="InterPro" id="IPR051948">
    <property type="entry name" value="Hsp70_co-chaperone_J-domain"/>
</dbReference>
<evidence type="ECO:0000256" key="1">
    <source>
        <dbReference type="ARBA" id="ARBA00023186"/>
    </source>
</evidence>
<protein>
    <submittedName>
        <fullName evidence="4">J domain-containing protein</fullName>
    </submittedName>
</protein>
<keyword evidence="1" id="KW-0143">Chaperone</keyword>
<dbReference type="Pfam" id="PF00226">
    <property type="entry name" value="DnaJ"/>
    <property type="match status" value="1"/>
</dbReference>
<evidence type="ECO:0000259" key="3">
    <source>
        <dbReference type="PROSITE" id="PS50076"/>
    </source>
</evidence>
<dbReference type="PRINTS" id="PR00625">
    <property type="entry name" value="JDOMAIN"/>
</dbReference>
<dbReference type="AlphaFoldDB" id="A0A7L9U5V5"/>
<gene>
    <name evidence="4" type="ORF">LPB04_02640</name>
</gene>
<evidence type="ECO:0000313" key="5">
    <source>
        <dbReference type="Proteomes" id="UP000593875"/>
    </source>
</evidence>
<reference evidence="4 5" key="1">
    <citation type="submission" date="2020-10" db="EMBL/GenBank/DDBJ databases">
        <title>Genome sequencing of Massilia sp. LPB0304.</title>
        <authorList>
            <person name="Kim J."/>
        </authorList>
    </citation>
    <scope>NUCLEOTIDE SEQUENCE [LARGE SCALE GENOMIC DNA]</scope>
    <source>
        <strain evidence="4 5">LPB0304</strain>
    </source>
</reference>
<dbReference type="GO" id="GO:0051087">
    <property type="term" value="F:protein-folding chaperone binding"/>
    <property type="evidence" value="ECO:0007669"/>
    <property type="project" value="TreeGrafter"/>
</dbReference>
<dbReference type="SMART" id="SM00271">
    <property type="entry name" value="DnaJ"/>
    <property type="match status" value="1"/>
</dbReference>
<dbReference type="SUPFAM" id="SSF46565">
    <property type="entry name" value="Chaperone J-domain"/>
    <property type="match status" value="1"/>
</dbReference>
<organism evidence="4 5">
    <name type="scientific">Massilia litorea</name>
    <dbReference type="NCBI Taxonomy" id="2769491"/>
    <lineage>
        <taxon>Bacteria</taxon>
        <taxon>Pseudomonadati</taxon>
        <taxon>Pseudomonadota</taxon>
        <taxon>Betaproteobacteria</taxon>
        <taxon>Burkholderiales</taxon>
        <taxon>Oxalobacteraceae</taxon>
        <taxon>Telluria group</taxon>
        <taxon>Massilia</taxon>
    </lineage>
</organism>
<evidence type="ECO:0000256" key="2">
    <source>
        <dbReference type="SAM" id="MobiDB-lite"/>
    </source>
</evidence>
<dbReference type="CDD" id="cd06257">
    <property type="entry name" value="DnaJ"/>
    <property type="match status" value="1"/>
</dbReference>
<feature type="domain" description="J" evidence="3">
    <location>
        <begin position="3"/>
        <end position="69"/>
    </location>
</feature>
<dbReference type="PANTHER" id="PTHR44360">
    <property type="entry name" value="DNAJ HOMOLOG SUBFAMILY B MEMBER 9"/>
    <property type="match status" value="1"/>
</dbReference>
<dbReference type="Proteomes" id="UP000593875">
    <property type="component" value="Chromosome"/>
</dbReference>
<dbReference type="PROSITE" id="PS50076">
    <property type="entry name" value="DNAJ_2"/>
    <property type="match status" value="1"/>
</dbReference>